<organism evidence="1 2">
    <name type="scientific">Legionella antarctica</name>
    <dbReference type="NCBI Taxonomy" id="2708020"/>
    <lineage>
        <taxon>Bacteria</taxon>
        <taxon>Pseudomonadati</taxon>
        <taxon>Pseudomonadota</taxon>
        <taxon>Gammaproteobacteria</taxon>
        <taxon>Legionellales</taxon>
        <taxon>Legionellaceae</taxon>
        <taxon>Legionella</taxon>
    </lineage>
</organism>
<dbReference type="RefSeq" id="WP_173237837.1">
    <property type="nucleotide sequence ID" value="NZ_AP022839.1"/>
</dbReference>
<dbReference type="AlphaFoldDB" id="A0A6F8T988"/>
<evidence type="ECO:0000313" key="1">
    <source>
        <dbReference type="EMBL" id="BCA96546.1"/>
    </source>
</evidence>
<name>A0A6F8T988_9GAMM</name>
<sequence>MESTYKALPLNKLRNKEQKAALLIKIGHDDDLLTHFKISFKMFLKLSYWFELSTHKGQFLKTVRNKGMKPIF</sequence>
<protein>
    <submittedName>
        <fullName evidence="1">Uncharacterized protein</fullName>
    </submittedName>
</protein>
<gene>
    <name evidence="1" type="ORF">TUM19329_29070</name>
</gene>
<proteinExistence type="predicted"/>
<dbReference type="Proteomes" id="UP000502894">
    <property type="component" value="Chromosome"/>
</dbReference>
<evidence type="ECO:0000313" key="2">
    <source>
        <dbReference type="Proteomes" id="UP000502894"/>
    </source>
</evidence>
<accession>A0A6F8T988</accession>
<dbReference type="KEGG" id="lant:TUM19329_29070"/>
<reference evidence="1" key="1">
    <citation type="journal article" date="2020" name="Microbiol. Resour. Announc.">
        <title>Complete Genome Sequence of Novel Psychrotolerant Legionella Strain TUM19329, Isolated from Antarctic Lake Sediment.</title>
        <authorList>
            <person name="Shimada S."/>
            <person name="Nakai R."/>
            <person name="Aoki K."/>
            <person name="Shimoeda N."/>
            <person name="Ohno G."/>
            <person name="Miyazaki Y."/>
            <person name="Kudoh S."/>
            <person name="Imura S."/>
            <person name="Watanabe K."/>
            <person name="Ishii Y."/>
            <person name="Tateda K."/>
        </authorList>
    </citation>
    <scope>NUCLEOTIDE SEQUENCE [LARGE SCALE GENOMIC DNA]</scope>
    <source>
        <strain evidence="1">TUM19329</strain>
    </source>
</reference>
<keyword evidence="2" id="KW-1185">Reference proteome</keyword>
<dbReference type="EMBL" id="AP022839">
    <property type="protein sequence ID" value="BCA96546.1"/>
    <property type="molecule type" value="Genomic_DNA"/>
</dbReference>